<keyword evidence="2" id="KW-1185">Reference proteome</keyword>
<proteinExistence type="predicted"/>
<name>A0ACC2ZNW4_9EURO</name>
<evidence type="ECO:0000313" key="2">
    <source>
        <dbReference type="Proteomes" id="UP001172386"/>
    </source>
</evidence>
<dbReference type="EC" id="2.3.1.256" evidence="1"/>
<protein>
    <submittedName>
        <fullName evidence="1">N-alpha-acetyltransferase 30</fullName>
        <ecNumber evidence="1">2.3.1.256</ecNumber>
    </submittedName>
</protein>
<dbReference type="EMBL" id="JAPDRQ010000438">
    <property type="protein sequence ID" value="KAJ9649219.1"/>
    <property type="molecule type" value="Genomic_DNA"/>
</dbReference>
<organism evidence="1 2">
    <name type="scientific">Neophaeococcomyces mojaviensis</name>
    <dbReference type="NCBI Taxonomy" id="3383035"/>
    <lineage>
        <taxon>Eukaryota</taxon>
        <taxon>Fungi</taxon>
        <taxon>Dikarya</taxon>
        <taxon>Ascomycota</taxon>
        <taxon>Pezizomycotina</taxon>
        <taxon>Eurotiomycetes</taxon>
        <taxon>Chaetothyriomycetidae</taxon>
        <taxon>Chaetothyriales</taxon>
        <taxon>Chaetothyriales incertae sedis</taxon>
        <taxon>Neophaeococcomyces</taxon>
    </lineage>
</organism>
<dbReference type="Proteomes" id="UP001172386">
    <property type="component" value="Unassembled WGS sequence"/>
</dbReference>
<reference evidence="1" key="1">
    <citation type="submission" date="2022-10" db="EMBL/GenBank/DDBJ databases">
        <title>Culturing micro-colonial fungi from biological soil crusts in the Mojave desert and describing Neophaeococcomyces mojavensis, and introducing the new genera and species Taxawa tesnikishii.</title>
        <authorList>
            <person name="Kurbessoian T."/>
            <person name="Stajich J.E."/>
        </authorList>
    </citation>
    <scope>NUCLEOTIDE SEQUENCE</scope>
    <source>
        <strain evidence="1">JES_112</strain>
    </source>
</reference>
<accession>A0ACC2ZNW4</accession>
<keyword evidence="1" id="KW-0012">Acyltransferase</keyword>
<sequence>MSNEQVRPSAPVPTTLPLSEIGKLIQSNPPNISYIQYDISLEPKYLPQIRALISKDLSEPYSIYVYRYFLYQWPELCFIAIDTTTSENDLVAVVICKLERHRGGPMRGYIAMLATQEMHRGRGLAKTLVSKAIDLMIAKNADEIALETEETNTAAMRLYESLGFLRSKKLHRYYLNGNSAYRLLLYLKPGVGQIPTDDFYDPFGYNDLPPSAQDDPRFPQGQADKDDLFRRGIV</sequence>
<comment type="caution">
    <text evidence="1">The sequence shown here is derived from an EMBL/GenBank/DDBJ whole genome shotgun (WGS) entry which is preliminary data.</text>
</comment>
<keyword evidence="1" id="KW-0808">Transferase</keyword>
<gene>
    <name evidence="1" type="primary">naa30</name>
    <name evidence="1" type="ORF">H2198_010874</name>
</gene>
<evidence type="ECO:0000313" key="1">
    <source>
        <dbReference type="EMBL" id="KAJ9649219.1"/>
    </source>
</evidence>